<evidence type="ECO:0000256" key="3">
    <source>
        <dbReference type="ARBA" id="ARBA00022679"/>
    </source>
</evidence>
<protein>
    <submittedName>
        <fullName evidence="4">Glycosyltransferase</fullName>
    </submittedName>
</protein>
<evidence type="ECO:0000256" key="2">
    <source>
        <dbReference type="ARBA" id="ARBA00022676"/>
    </source>
</evidence>
<gene>
    <name evidence="4" type="ORF">C4520_19105</name>
</gene>
<dbReference type="AlphaFoldDB" id="A0A3A4N2Q3"/>
<name>A0A3A4N2Q3_ABYX5</name>
<dbReference type="PANTHER" id="PTHR48090">
    <property type="entry name" value="UNDECAPRENYL-PHOSPHATE 4-DEOXY-4-FORMAMIDO-L-ARABINOSE TRANSFERASE-RELATED"/>
    <property type="match status" value="1"/>
</dbReference>
<accession>A0A3A4N2Q3</accession>
<dbReference type="SUPFAM" id="SSF53448">
    <property type="entry name" value="Nucleotide-diphospho-sugar transferases"/>
    <property type="match status" value="1"/>
</dbReference>
<keyword evidence="3 4" id="KW-0808">Transferase</keyword>
<dbReference type="PANTHER" id="PTHR48090:SF10">
    <property type="entry name" value="GLUCOSYL-3-PHOSPHOGLYCERATE SYNTHASE"/>
    <property type="match status" value="1"/>
</dbReference>
<dbReference type="GO" id="GO:0016757">
    <property type="term" value="F:glycosyltransferase activity"/>
    <property type="evidence" value="ECO:0007669"/>
    <property type="project" value="UniProtKB-KW"/>
</dbReference>
<organism evidence="4 5">
    <name type="scientific">Abyssobacteria bacterium (strain SURF_5)</name>
    <dbReference type="NCBI Taxonomy" id="2093360"/>
    <lineage>
        <taxon>Bacteria</taxon>
        <taxon>Pseudomonadati</taxon>
        <taxon>Candidatus Hydrogenedentota</taxon>
        <taxon>Candidatus Abyssobacteria</taxon>
    </lineage>
</organism>
<dbReference type="Gene3D" id="3.90.550.10">
    <property type="entry name" value="Spore Coat Polysaccharide Biosynthesis Protein SpsA, Chain A"/>
    <property type="match status" value="1"/>
</dbReference>
<evidence type="ECO:0000313" key="5">
    <source>
        <dbReference type="Proteomes" id="UP000265882"/>
    </source>
</evidence>
<dbReference type="InterPro" id="IPR050256">
    <property type="entry name" value="Glycosyltransferase_2"/>
</dbReference>
<comment type="caution">
    <text evidence="4">The sequence shown here is derived from an EMBL/GenBank/DDBJ whole genome shotgun (WGS) entry which is preliminary data.</text>
</comment>
<keyword evidence="2" id="KW-0328">Glycosyltransferase</keyword>
<evidence type="ECO:0000256" key="1">
    <source>
        <dbReference type="ARBA" id="ARBA00006739"/>
    </source>
</evidence>
<dbReference type="Proteomes" id="UP000265882">
    <property type="component" value="Unassembled WGS sequence"/>
</dbReference>
<sequence>MGRVAILVGIPSFNNGTTIGHVARICVEGLEKYFGGRPALLLNSDGGSTDQTKEAFFAPPVPDNMGRISTRYRGMAGKGTALKAIFEAAVLTEAQACVVVDSDLRSITPEWIGLLAEPIVEGTAGYVAPLYLRHKYDGTITNSIVYPLTRTLYGKRVRQPIGGDFGFSGELAARYLQQDVWQTAVARFGIDIFMTTTAINEGFRIRQANLGAKIHDAKDPALHLGPMFRQVVGTLFSLMRRYESRWMAREDRSEPVAAVGALKEQEPEPVPVSLDALLKRFREGAEEQEAYWSRFLSKGLMEEIRRLKTSDASSFSFPARVWVDCVYEFAVAYNKSGLIPDQIVDSLTPLYFGRTASFVRETESMDSKQAEEVIEGVAELFELEKPKLASLWSRT</sequence>
<evidence type="ECO:0000313" key="4">
    <source>
        <dbReference type="EMBL" id="RJP16208.1"/>
    </source>
</evidence>
<dbReference type="EMBL" id="QZKU01000128">
    <property type="protein sequence ID" value="RJP16208.1"/>
    <property type="molecule type" value="Genomic_DNA"/>
</dbReference>
<reference evidence="4 5" key="1">
    <citation type="journal article" date="2017" name="ISME J.">
        <title>Energy and carbon metabolisms in a deep terrestrial subsurface fluid microbial community.</title>
        <authorList>
            <person name="Momper L."/>
            <person name="Jungbluth S.P."/>
            <person name="Lee M.D."/>
            <person name="Amend J.P."/>
        </authorList>
    </citation>
    <scope>NUCLEOTIDE SEQUENCE [LARGE SCALE GENOMIC DNA]</scope>
    <source>
        <strain evidence="4">SURF_5</strain>
    </source>
</reference>
<proteinExistence type="inferred from homology"/>
<dbReference type="InterPro" id="IPR029044">
    <property type="entry name" value="Nucleotide-diphossugar_trans"/>
</dbReference>
<comment type="similarity">
    <text evidence="1">Belongs to the glycosyltransferase 2 family.</text>
</comment>